<sequence length="63" mass="6785">MSSGSRVWIVVAASIGGVEALKDQRTKSKITSSVVSDKIKRSKEEPMGKVTDLSCWGPSTVKF</sequence>
<keyword evidence="3" id="KW-1185">Reference proteome</keyword>
<evidence type="ECO:0000256" key="1">
    <source>
        <dbReference type="SAM" id="SignalP"/>
    </source>
</evidence>
<accession>A0A5N6RTV8</accession>
<organism evidence="2 3">
    <name type="scientific">Carpinus fangiana</name>
    <dbReference type="NCBI Taxonomy" id="176857"/>
    <lineage>
        <taxon>Eukaryota</taxon>
        <taxon>Viridiplantae</taxon>
        <taxon>Streptophyta</taxon>
        <taxon>Embryophyta</taxon>
        <taxon>Tracheophyta</taxon>
        <taxon>Spermatophyta</taxon>
        <taxon>Magnoliopsida</taxon>
        <taxon>eudicotyledons</taxon>
        <taxon>Gunneridae</taxon>
        <taxon>Pentapetalae</taxon>
        <taxon>rosids</taxon>
        <taxon>fabids</taxon>
        <taxon>Fagales</taxon>
        <taxon>Betulaceae</taxon>
        <taxon>Carpinus</taxon>
    </lineage>
</organism>
<keyword evidence="1" id="KW-0732">Signal</keyword>
<reference evidence="2 3" key="1">
    <citation type="submission" date="2019-06" db="EMBL/GenBank/DDBJ databases">
        <title>A chromosomal-level reference genome of Carpinus fangiana (Coryloideae, Betulaceae).</title>
        <authorList>
            <person name="Yang X."/>
            <person name="Wang Z."/>
            <person name="Zhang L."/>
            <person name="Hao G."/>
            <person name="Liu J."/>
            <person name="Yang Y."/>
        </authorList>
    </citation>
    <scope>NUCLEOTIDE SEQUENCE [LARGE SCALE GENOMIC DNA]</scope>
    <source>
        <strain evidence="2">Cfa_2016G</strain>
        <tissue evidence="2">Leaf</tissue>
    </source>
</reference>
<dbReference type="Proteomes" id="UP000327013">
    <property type="component" value="Chromosome 8"/>
</dbReference>
<evidence type="ECO:0000313" key="2">
    <source>
        <dbReference type="EMBL" id="KAE8125722.1"/>
    </source>
</evidence>
<proteinExistence type="predicted"/>
<feature type="signal peptide" evidence="1">
    <location>
        <begin position="1"/>
        <end position="20"/>
    </location>
</feature>
<feature type="chain" id="PRO_5024447057" evidence="1">
    <location>
        <begin position="21"/>
        <end position="63"/>
    </location>
</feature>
<name>A0A5N6RTV8_9ROSI</name>
<protein>
    <submittedName>
        <fullName evidence="2">Uncharacterized protein</fullName>
    </submittedName>
</protein>
<dbReference type="AlphaFoldDB" id="A0A5N6RTV8"/>
<evidence type="ECO:0000313" key="3">
    <source>
        <dbReference type="Proteomes" id="UP000327013"/>
    </source>
</evidence>
<gene>
    <name evidence="2" type="ORF">FH972_020496</name>
</gene>
<dbReference type="EMBL" id="CM017328">
    <property type="protein sequence ID" value="KAE8125722.1"/>
    <property type="molecule type" value="Genomic_DNA"/>
</dbReference>